<keyword evidence="2" id="KW-1185">Reference proteome</keyword>
<organism evidence="1 2">
    <name type="scientific">Faecalibacter rhinopitheci</name>
    <dbReference type="NCBI Taxonomy" id="2779678"/>
    <lineage>
        <taxon>Bacteria</taxon>
        <taxon>Pseudomonadati</taxon>
        <taxon>Bacteroidota</taxon>
        <taxon>Flavobacteriia</taxon>
        <taxon>Flavobacteriales</taxon>
        <taxon>Weeksellaceae</taxon>
        <taxon>Faecalibacter</taxon>
    </lineage>
</organism>
<dbReference type="Pfam" id="PF11013">
    <property type="entry name" value="DUF2851"/>
    <property type="match status" value="1"/>
</dbReference>
<accession>A0A8J7FQT6</accession>
<proteinExistence type="predicted"/>
<evidence type="ECO:0000313" key="2">
    <source>
        <dbReference type="Proteomes" id="UP000608754"/>
    </source>
</evidence>
<dbReference type="Proteomes" id="UP000608754">
    <property type="component" value="Unassembled WGS sequence"/>
</dbReference>
<dbReference type="InterPro" id="IPR021272">
    <property type="entry name" value="DUF2851"/>
</dbReference>
<dbReference type="AlphaFoldDB" id="A0A8J7FQT6"/>
<sequence length="423" mass="49670">MKEAFIHHIWNLKIIAFEGLKTFHGSEIEIINFGKINYNSGPDFIDAEIIIGGQLWVGNVEMHVNSSDWDLHQHSTDLSYGNVILHVVWNHDKEITFLRARNVETLIISQFVKKEVIYNYEKILNHTFNTLPCKGLIDNIDWNKISLWFERLIIERLEEKSKNIHLLYKQSNQNWEEVTFKLFALNFGLKINKDPFEIWCNSFPFYVLQKNQNSKYLIDALFFGQSGFLENPQDNYMLELKKEYDFLKHKYNLNTISSSVFNFFSLRPQGFPTIRLAQLASIYGTQKHLFSTIISFQNLTQIEEYFKKISPSEYWDTHYVFGKESKKVTKNISTSKIHNLIINTILPLKFSYEISLGQIDLDFYLSILQALKTENNSIIKLFIDTGFPIKNSKDSQVILHLKKWYCDEKKCLNCAIGREVLTP</sequence>
<protein>
    <submittedName>
        <fullName evidence="1">DUF2851 family protein</fullName>
    </submittedName>
</protein>
<dbReference type="RefSeq" id="WP_194182182.1">
    <property type="nucleotide sequence ID" value="NZ_JADGIK010000002.1"/>
</dbReference>
<reference evidence="1" key="1">
    <citation type="submission" date="2020-10" db="EMBL/GenBank/DDBJ databases">
        <authorList>
            <person name="Lu T."/>
            <person name="Wang Q."/>
            <person name="Han X."/>
        </authorList>
    </citation>
    <scope>NUCLEOTIDE SEQUENCE</scope>
    <source>
        <strain evidence="1">WQ 117</strain>
    </source>
</reference>
<gene>
    <name evidence="1" type="ORF">IM532_04165</name>
</gene>
<name>A0A8J7FQT6_9FLAO</name>
<dbReference type="EMBL" id="JADGIK010000002">
    <property type="protein sequence ID" value="MBF0596653.1"/>
    <property type="molecule type" value="Genomic_DNA"/>
</dbReference>
<evidence type="ECO:0000313" key="1">
    <source>
        <dbReference type="EMBL" id="MBF0596653.1"/>
    </source>
</evidence>
<comment type="caution">
    <text evidence="1">The sequence shown here is derived from an EMBL/GenBank/DDBJ whole genome shotgun (WGS) entry which is preliminary data.</text>
</comment>